<dbReference type="AlphaFoldDB" id="A0A6H5H7Q6"/>
<name>A0A6H5H7Q6_9HEMI</name>
<keyword evidence="3" id="KW-1185">Reference proteome</keyword>
<protein>
    <submittedName>
        <fullName evidence="2">Uncharacterized protein</fullName>
    </submittedName>
</protein>
<evidence type="ECO:0000313" key="3">
    <source>
        <dbReference type="Proteomes" id="UP000479000"/>
    </source>
</evidence>
<gene>
    <name evidence="2" type="ORF">NTEN_LOCUS16778</name>
</gene>
<organism evidence="2 3">
    <name type="scientific">Nesidiocoris tenuis</name>
    <dbReference type="NCBI Taxonomy" id="355587"/>
    <lineage>
        <taxon>Eukaryota</taxon>
        <taxon>Metazoa</taxon>
        <taxon>Ecdysozoa</taxon>
        <taxon>Arthropoda</taxon>
        <taxon>Hexapoda</taxon>
        <taxon>Insecta</taxon>
        <taxon>Pterygota</taxon>
        <taxon>Neoptera</taxon>
        <taxon>Paraneoptera</taxon>
        <taxon>Hemiptera</taxon>
        <taxon>Heteroptera</taxon>
        <taxon>Panheteroptera</taxon>
        <taxon>Cimicomorpha</taxon>
        <taxon>Miridae</taxon>
        <taxon>Dicyphina</taxon>
        <taxon>Nesidiocoris</taxon>
    </lineage>
</organism>
<sequence length="158" mass="18818">MVRGFQPRQGYTLRGFGIRRRRGPRLPAALDDAQPDARRWRRHRSRQCFPPRRHIFPFPAPVGRFSRHFQRQGRPGELPKAFRLPDRRGRLPTVGSGDEAPGRRQHNRVRHERRLRPADRLRRAVAAESRRRRIGRGRGSRRDERLRRLLRRGEPIGR</sequence>
<evidence type="ECO:0000313" key="2">
    <source>
        <dbReference type="EMBL" id="CAB0011943.1"/>
    </source>
</evidence>
<dbReference type="Proteomes" id="UP000479000">
    <property type="component" value="Unassembled WGS sequence"/>
</dbReference>
<accession>A0A6H5H7Q6</accession>
<feature type="region of interest" description="Disordered" evidence="1">
    <location>
        <begin position="69"/>
        <end position="110"/>
    </location>
</feature>
<feature type="region of interest" description="Disordered" evidence="1">
    <location>
        <begin position="123"/>
        <end position="142"/>
    </location>
</feature>
<dbReference type="EMBL" id="CADCXU010024547">
    <property type="protein sequence ID" value="CAB0011943.1"/>
    <property type="molecule type" value="Genomic_DNA"/>
</dbReference>
<reference evidence="2 3" key="1">
    <citation type="submission" date="2020-02" db="EMBL/GenBank/DDBJ databases">
        <authorList>
            <person name="Ferguson B K."/>
        </authorList>
    </citation>
    <scope>NUCLEOTIDE SEQUENCE [LARGE SCALE GENOMIC DNA]</scope>
</reference>
<feature type="compositionally biased region" description="Basic residues" evidence="1">
    <location>
        <begin position="130"/>
        <end position="139"/>
    </location>
</feature>
<proteinExistence type="predicted"/>
<evidence type="ECO:0000256" key="1">
    <source>
        <dbReference type="SAM" id="MobiDB-lite"/>
    </source>
</evidence>